<dbReference type="KEGG" id="psoj:PHYSODRAFT_403919"/>
<evidence type="ECO:0000256" key="1">
    <source>
        <dbReference type="SAM" id="MobiDB-lite"/>
    </source>
</evidence>
<evidence type="ECO:0008006" key="4">
    <source>
        <dbReference type="Google" id="ProtNLM"/>
    </source>
</evidence>
<organism evidence="2 3">
    <name type="scientific">Phytophthora sojae (strain P6497)</name>
    <name type="common">Soybean stem and root rot agent</name>
    <name type="synonym">Phytophthora megasperma f. sp. glycines</name>
    <dbReference type="NCBI Taxonomy" id="1094619"/>
    <lineage>
        <taxon>Eukaryota</taxon>
        <taxon>Sar</taxon>
        <taxon>Stramenopiles</taxon>
        <taxon>Oomycota</taxon>
        <taxon>Peronosporomycetes</taxon>
        <taxon>Peronosporales</taxon>
        <taxon>Peronosporaceae</taxon>
        <taxon>Phytophthora</taxon>
    </lineage>
</organism>
<feature type="non-terminal residue" evidence="2">
    <location>
        <position position="1"/>
    </location>
</feature>
<dbReference type="EMBL" id="JH159152">
    <property type="protein sequence ID" value="EGZ24094.1"/>
    <property type="molecule type" value="Genomic_DNA"/>
</dbReference>
<dbReference type="RefSeq" id="XP_009519382.1">
    <property type="nucleotide sequence ID" value="XM_009521087.1"/>
</dbReference>
<accession>G4YRQ3</accession>
<dbReference type="InParanoid" id="G4YRQ3"/>
<name>G4YRQ3_PHYSP</name>
<dbReference type="AlphaFoldDB" id="G4YRQ3"/>
<reference evidence="2 3" key="1">
    <citation type="journal article" date="2006" name="Science">
        <title>Phytophthora genome sequences uncover evolutionary origins and mechanisms of pathogenesis.</title>
        <authorList>
            <person name="Tyler B.M."/>
            <person name="Tripathy S."/>
            <person name="Zhang X."/>
            <person name="Dehal P."/>
            <person name="Jiang R.H."/>
            <person name="Aerts A."/>
            <person name="Arredondo F.D."/>
            <person name="Baxter L."/>
            <person name="Bensasson D."/>
            <person name="Beynon J.L."/>
            <person name="Chapman J."/>
            <person name="Damasceno C.M."/>
            <person name="Dorrance A.E."/>
            <person name="Dou D."/>
            <person name="Dickerman A.W."/>
            <person name="Dubchak I.L."/>
            <person name="Garbelotto M."/>
            <person name="Gijzen M."/>
            <person name="Gordon S.G."/>
            <person name="Govers F."/>
            <person name="Grunwald N.J."/>
            <person name="Huang W."/>
            <person name="Ivors K.L."/>
            <person name="Jones R.W."/>
            <person name="Kamoun S."/>
            <person name="Krampis K."/>
            <person name="Lamour K.H."/>
            <person name="Lee M.K."/>
            <person name="McDonald W.H."/>
            <person name="Medina M."/>
            <person name="Meijer H.J."/>
            <person name="Nordberg E.K."/>
            <person name="Maclean D.J."/>
            <person name="Ospina-Giraldo M.D."/>
            <person name="Morris P.F."/>
            <person name="Phuntumart V."/>
            <person name="Putnam N.H."/>
            <person name="Rash S."/>
            <person name="Rose J.K."/>
            <person name="Sakihama Y."/>
            <person name="Salamov A.A."/>
            <person name="Savidor A."/>
            <person name="Scheuring C.F."/>
            <person name="Smith B.M."/>
            <person name="Sobral B.W."/>
            <person name="Terry A."/>
            <person name="Torto-Alalibo T.A."/>
            <person name="Win J."/>
            <person name="Xu Z."/>
            <person name="Zhang H."/>
            <person name="Grigoriev I.V."/>
            <person name="Rokhsar D.S."/>
            <person name="Boore J.L."/>
        </authorList>
    </citation>
    <scope>NUCLEOTIDE SEQUENCE [LARGE SCALE GENOMIC DNA]</scope>
    <source>
        <strain evidence="2 3">P6497</strain>
    </source>
</reference>
<dbReference type="Proteomes" id="UP000002640">
    <property type="component" value="Unassembled WGS sequence"/>
</dbReference>
<feature type="region of interest" description="Disordered" evidence="1">
    <location>
        <begin position="70"/>
        <end position="90"/>
    </location>
</feature>
<proteinExistence type="predicted"/>
<protein>
    <recommendedName>
        <fullName evidence="4">DDE Tnp4 domain-containing protein</fullName>
    </recommendedName>
</protein>
<keyword evidence="3" id="KW-1185">Reference proteome</keyword>
<evidence type="ECO:0000313" key="3">
    <source>
        <dbReference type="Proteomes" id="UP000002640"/>
    </source>
</evidence>
<sequence length="90" mass="9766">LSSNCMVIEGAFGLLKDIFRVLKKALKQRSSTALVRNIVACSILPNLLTDLQDSAPIIIASTQDATSAENEIAPQKITNQDGDTKRQLHC</sequence>
<evidence type="ECO:0000313" key="2">
    <source>
        <dbReference type="EMBL" id="EGZ24094.1"/>
    </source>
</evidence>
<dbReference type="GeneID" id="20651363"/>
<gene>
    <name evidence="2" type="ORF">PHYSODRAFT_403919</name>
</gene>
<feature type="non-terminal residue" evidence="2">
    <location>
        <position position="90"/>
    </location>
</feature>